<dbReference type="AlphaFoldDB" id="A0A0F9L1S9"/>
<proteinExistence type="predicted"/>
<comment type="caution">
    <text evidence="1">The sequence shown here is derived from an EMBL/GenBank/DDBJ whole genome shotgun (WGS) entry which is preliminary data.</text>
</comment>
<evidence type="ECO:0008006" key="2">
    <source>
        <dbReference type="Google" id="ProtNLM"/>
    </source>
</evidence>
<sequence length="312" mass="33876">MVKKGGKVLLGLAGASAAGLGLYYLTRKKPEEPVCQDGQTQTRICPDNSVITTATCVNGGWKPTGNICPTQPPEEINAGIISHEWLIVGGQSIARIKVKNTGNAAFTGYIGFSIRPSNYTRFIDADYRNVGTINAGEEKTFTSNPISIPGDAAPGNVEAWVTIRYHNGEDYITLDERRESDAYVIQQQPSAAISNVVVNGGGLVNKSRGERVDVHFNLKNTGNSSIAFDLALEFGTMTNGEYVKFFNGVDSVVIAPGQTIPYNLWFSIPNAAPLNHYFSIGVYVYALDKFDSNNPKANYLDKKSVFDVIYVS</sequence>
<reference evidence="1" key="1">
    <citation type="journal article" date="2015" name="Nature">
        <title>Complex archaea that bridge the gap between prokaryotes and eukaryotes.</title>
        <authorList>
            <person name="Spang A."/>
            <person name="Saw J.H."/>
            <person name="Jorgensen S.L."/>
            <person name="Zaremba-Niedzwiedzka K."/>
            <person name="Martijn J."/>
            <person name="Lind A.E."/>
            <person name="van Eijk R."/>
            <person name="Schleper C."/>
            <person name="Guy L."/>
            <person name="Ettema T.J."/>
        </authorList>
    </citation>
    <scope>NUCLEOTIDE SEQUENCE</scope>
</reference>
<dbReference type="EMBL" id="LAZR01006931">
    <property type="protein sequence ID" value="KKM88644.1"/>
    <property type="molecule type" value="Genomic_DNA"/>
</dbReference>
<gene>
    <name evidence="1" type="ORF">LCGC14_1256710</name>
</gene>
<protein>
    <recommendedName>
        <fullName evidence="2">CARDB domain-containing protein</fullName>
    </recommendedName>
</protein>
<name>A0A0F9L1S9_9ZZZZ</name>
<accession>A0A0F9L1S9</accession>
<organism evidence="1">
    <name type="scientific">marine sediment metagenome</name>
    <dbReference type="NCBI Taxonomy" id="412755"/>
    <lineage>
        <taxon>unclassified sequences</taxon>
        <taxon>metagenomes</taxon>
        <taxon>ecological metagenomes</taxon>
    </lineage>
</organism>
<evidence type="ECO:0000313" key="1">
    <source>
        <dbReference type="EMBL" id="KKM88644.1"/>
    </source>
</evidence>